<sequence>QATLLSPTLSSYPKRNQNLHQHLNHLNHQLLLLRTSSPLSIIDTFRDGQTCNLSSESCPSRRGRITL</sequence>
<dbReference type="AlphaFoldDB" id="A0A7J7M849"/>
<comment type="caution">
    <text evidence="1">The sequence shown here is derived from an EMBL/GenBank/DDBJ whole genome shotgun (WGS) entry which is preliminary data.</text>
</comment>
<reference evidence="1 2" key="1">
    <citation type="journal article" date="2020" name="IScience">
        <title>Genome Sequencing of the Endangered Kingdonia uniflora (Circaeasteraceae, Ranunculales) Reveals Potential Mechanisms of Evolutionary Specialization.</title>
        <authorList>
            <person name="Sun Y."/>
            <person name="Deng T."/>
            <person name="Zhang A."/>
            <person name="Moore M.J."/>
            <person name="Landis J.B."/>
            <person name="Lin N."/>
            <person name="Zhang H."/>
            <person name="Zhang X."/>
            <person name="Huang J."/>
            <person name="Zhang X."/>
            <person name="Sun H."/>
            <person name="Wang H."/>
        </authorList>
    </citation>
    <scope>NUCLEOTIDE SEQUENCE [LARGE SCALE GENOMIC DNA]</scope>
    <source>
        <strain evidence="1">TB1705</strain>
        <tissue evidence="1">Leaf</tissue>
    </source>
</reference>
<accession>A0A7J7M849</accession>
<keyword evidence="2" id="KW-1185">Reference proteome</keyword>
<protein>
    <submittedName>
        <fullName evidence="1">Uncharacterized protein</fullName>
    </submittedName>
</protein>
<gene>
    <name evidence="1" type="ORF">GIB67_042388</name>
</gene>
<organism evidence="1 2">
    <name type="scientific">Kingdonia uniflora</name>
    <dbReference type="NCBI Taxonomy" id="39325"/>
    <lineage>
        <taxon>Eukaryota</taxon>
        <taxon>Viridiplantae</taxon>
        <taxon>Streptophyta</taxon>
        <taxon>Embryophyta</taxon>
        <taxon>Tracheophyta</taxon>
        <taxon>Spermatophyta</taxon>
        <taxon>Magnoliopsida</taxon>
        <taxon>Ranunculales</taxon>
        <taxon>Circaeasteraceae</taxon>
        <taxon>Kingdonia</taxon>
    </lineage>
</organism>
<name>A0A7J7M849_9MAGN</name>
<evidence type="ECO:0000313" key="2">
    <source>
        <dbReference type="Proteomes" id="UP000541444"/>
    </source>
</evidence>
<dbReference type="Proteomes" id="UP000541444">
    <property type="component" value="Unassembled WGS sequence"/>
</dbReference>
<evidence type="ECO:0000313" key="1">
    <source>
        <dbReference type="EMBL" id="KAF6151053.1"/>
    </source>
</evidence>
<feature type="non-terminal residue" evidence="1">
    <location>
        <position position="1"/>
    </location>
</feature>
<proteinExistence type="predicted"/>
<dbReference type="EMBL" id="JACGCM010001717">
    <property type="protein sequence ID" value="KAF6151053.1"/>
    <property type="molecule type" value="Genomic_DNA"/>
</dbReference>